<evidence type="ECO:0000256" key="6">
    <source>
        <dbReference type="ARBA" id="ARBA00023306"/>
    </source>
</evidence>
<dbReference type="SUPFAM" id="SSF47954">
    <property type="entry name" value="Cyclin-like"/>
    <property type="match status" value="2"/>
</dbReference>
<comment type="similarity">
    <text evidence="1 8">Belongs to the cyclin family.</text>
</comment>
<dbReference type="InterPro" id="IPR048258">
    <property type="entry name" value="Cyclins_cyclin-box"/>
</dbReference>
<evidence type="ECO:0000256" key="4">
    <source>
        <dbReference type="ARBA" id="ARBA00023127"/>
    </source>
</evidence>
<evidence type="ECO:0000256" key="8">
    <source>
        <dbReference type="RuleBase" id="RU000383"/>
    </source>
</evidence>
<dbReference type="Gene3D" id="1.10.472.10">
    <property type="entry name" value="Cyclin-like"/>
    <property type="match status" value="2"/>
</dbReference>
<dbReference type="FunFam" id="1.10.472.10:FF:000100">
    <property type="entry name" value="Cyclin-SDS"/>
    <property type="match status" value="1"/>
</dbReference>
<protein>
    <recommendedName>
        <fullName evidence="7">B-like cyclin</fullName>
    </recommendedName>
</protein>
<evidence type="ECO:0000256" key="2">
    <source>
        <dbReference type="ARBA" id="ARBA00011177"/>
    </source>
</evidence>
<dbReference type="InterPro" id="IPR004367">
    <property type="entry name" value="Cyclin_C-dom"/>
</dbReference>
<feature type="compositionally biased region" description="Polar residues" evidence="9">
    <location>
        <begin position="81"/>
        <end position="92"/>
    </location>
</feature>
<dbReference type="Pfam" id="PF00134">
    <property type="entry name" value="Cyclin_N"/>
    <property type="match status" value="1"/>
</dbReference>
<evidence type="ECO:0000313" key="11">
    <source>
        <dbReference type="EMBL" id="RZC24022.1"/>
    </source>
</evidence>
<proteinExistence type="inferred from homology"/>
<comment type="caution">
    <text evidence="11">The sequence shown here is derived from an EMBL/GenBank/DDBJ whole genome shotgun (WGS) entry which is preliminary data.</text>
</comment>
<dbReference type="InterPro" id="IPR036915">
    <property type="entry name" value="Cyclin-like_sf"/>
</dbReference>
<keyword evidence="12" id="KW-1185">Reference proteome</keyword>
<dbReference type="SMART" id="SM00385">
    <property type="entry name" value="CYCLIN"/>
    <property type="match status" value="1"/>
</dbReference>
<comment type="subunit">
    <text evidence="2">Interacts with the CDC2 protein kinase to form a serine/threonine kinase holoenzyme complex also known as maturation promoting factor (MPF). The cyclin subunit imparts substrate specificity to the complex.</text>
</comment>
<organism evidence="11 12">
    <name type="scientific">Glycine soja</name>
    <name type="common">Wild soybean</name>
    <dbReference type="NCBI Taxonomy" id="3848"/>
    <lineage>
        <taxon>Eukaryota</taxon>
        <taxon>Viridiplantae</taxon>
        <taxon>Streptophyta</taxon>
        <taxon>Embryophyta</taxon>
        <taxon>Tracheophyta</taxon>
        <taxon>Spermatophyta</taxon>
        <taxon>Magnoliopsida</taxon>
        <taxon>eudicotyledons</taxon>
        <taxon>Gunneridae</taxon>
        <taxon>Pentapetalae</taxon>
        <taxon>rosids</taxon>
        <taxon>fabids</taxon>
        <taxon>Fabales</taxon>
        <taxon>Fabaceae</taxon>
        <taxon>Papilionoideae</taxon>
        <taxon>50 kb inversion clade</taxon>
        <taxon>NPAAA clade</taxon>
        <taxon>indigoferoid/millettioid clade</taxon>
        <taxon>Phaseoleae</taxon>
        <taxon>Glycine</taxon>
        <taxon>Glycine subgen. Soja</taxon>
    </lineage>
</organism>
<feature type="region of interest" description="Disordered" evidence="9">
    <location>
        <begin position="225"/>
        <end position="246"/>
    </location>
</feature>
<dbReference type="Proteomes" id="UP000289340">
    <property type="component" value="Chromosome 2"/>
</dbReference>
<gene>
    <name evidence="11" type="ORF">D0Y65_003361</name>
</gene>
<dbReference type="Pfam" id="PF02984">
    <property type="entry name" value="Cyclin_C"/>
    <property type="match status" value="1"/>
</dbReference>
<dbReference type="GO" id="GO:0051301">
    <property type="term" value="P:cell division"/>
    <property type="evidence" value="ECO:0007669"/>
    <property type="project" value="UniProtKB-KW"/>
</dbReference>
<dbReference type="PROSITE" id="PS00292">
    <property type="entry name" value="CYCLINS"/>
    <property type="match status" value="1"/>
</dbReference>
<dbReference type="Gramene" id="XM_028344404.1">
    <property type="protein sequence ID" value="XP_028200205.1"/>
    <property type="gene ID" value="LOC114384685"/>
</dbReference>
<evidence type="ECO:0000256" key="5">
    <source>
        <dbReference type="ARBA" id="ARBA00023254"/>
    </source>
</evidence>
<dbReference type="PANTHER" id="PTHR10177">
    <property type="entry name" value="CYCLINS"/>
    <property type="match status" value="1"/>
</dbReference>
<accession>A0A445LLK4</accession>
<dbReference type="AlphaFoldDB" id="A0A445LLK4"/>
<dbReference type="GO" id="GO:0007129">
    <property type="term" value="P:homologous chromosome pairing at meiosis"/>
    <property type="evidence" value="ECO:0007669"/>
    <property type="project" value="UniProtKB-ARBA"/>
</dbReference>
<dbReference type="InterPro" id="IPR013763">
    <property type="entry name" value="Cyclin-like_dom"/>
</dbReference>
<dbReference type="InterPro" id="IPR039361">
    <property type="entry name" value="Cyclin"/>
</dbReference>
<feature type="domain" description="Cyclin-like" evidence="10">
    <location>
        <begin position="437"/>
        <end position="524"/>
    </location>
</feature>
<dbReference type="CDD" id="cd20721">
    <property type="entry name" value="CYCLIN_SDS-like_rpt2"/>
    <property type="match status" value="1"/>
</dbReference>
<evidence type="ECO:0000256" key="1">
    <source>
        <dbReference type="ARBA" id="ARBA00008742"/>
    </source>
</evidence>
<evidence type="ECO:0000256" key="3">
    <source>
        <dbReference type="ARBA" id="ARBA00022618"/>
    </source>
</evidence>
<name>A0A445LLK4_GLYSO</name>
<keyword evidence="3" id="KW-0132">Cell division</keyword>
<dbReference type="SMR" id="A0A445LLK4"/>
<evidence type="ECO:0000313" key="12">
    <source>
        <dbReference type="Proteomes" id="UP000289340"/>
    </source>
</evidence>
<feature type="region of interest" description="Disordered" evidence="9">
    <location>
        <begin position="73"/>
        <end position="101"/>
    </location>
</feature>
<keyword evidence="6" id="KW-0131">Cell cycle</keyword>
<reference evidence="11 12" key="1">
    <citation type="submission" date="2018-09" db="EMBL/GenBank/DDBJ databases">
        <title>A high-quality reference genome of wild soybean provides a powerful tool to mine soybean genomes.</title>
        <authorList>
            <person name="Xie M."/>
            <person name="Chung C.Y.L."/>
            <person name="Li M.-W."/>
            <person name="Wong F.-L."/>
            <person name="Chan T.-F."/>
            <person name="Lam H.-M."/>
        </authorList>
    </citation>
    <scope>NUCLEOTIDE SEQUENCE [LARGE SCALE GENOMIC DNA]</scope>
    <source>
        <strain evidence="12">cv. W05</strain>
        <tissue evidence="11">Hypocotyl of etiolated seedlings</tissue>
    </source>
</reference>
<keyword evidence="5" id="KW-0469">Meiosis</keyword>
<evidence type="ECO:0000259" key="10">
    <source>
        <dbReference type="SMART" id="SM00385"/>
    </source>
</evidence>
<sequence length="624" mass="70591">MASRSRKSKRKLEPEPHPLVITKKLRQKLPRRRRQNISPVLLVGISAQNPRFSVDSSSVSDFAVGEASCNSSRASVAGKGNINSRNEFSTDSTRNRRFEKRNENEVEVSESSCVDSASFASERNRSLILKFKREDKNLNENDDVSEACTKSEITTVLKFKSGSETKNAKEDDDVWCAKSEITCSEEQFNSNSKSSGNGNGNIKVSSDSNANDFVSFSSGVRASSFHEEANRNKENTKNRASESEYSEVSRSLHVEENCADLIAQSMTKEDSDVYDVVADLACSEDLRFSYCNDDDDDNESEYCSSQGTVLSEFHSELFGECSQNELSDYCPSSLFVDSGSQFSEGSVGETPSPTHLLFLQYSKEFAELVSAPPLKNASNVEDVVNFVRFEDLDDEDSYQMLRKRERRQGYVLNYGDGYFSTTEFGDTVIEQRAQMVHWIIEQSCRRQLRQETLFLGVNLLDRFLSKGYFKAKRNLLIVGIACLTLATRIEENQQYNRVGQKNFYIGSNVYSRSEVVAMEWVVQEVLKFQCFLPTIYNFLWYYLKAANADAVVEKRVKYLAVLALSGHEQLCYWPSTVAAALVILACLEFNQISSHKVIGIHVRSKDENLYECIESLEWVLRFPG</sequence>
<dbReference type="InterPro" id="IPR006671">
    <property type="entry name" value="Cyclin_N"/>
</dbReference>
<evidence type="ECO:0000256" key="9">
    <source>
        <dbReference type="SAM" id="MobiDB-lite"/>
    </source>
</evidence>
<dbReference type="EMBL" id="QZWG01000002">
    <property type="protein sequence ID" value="RZC24022.1"/>
    <property type="molecule type" value="Genomic_DNA"/>
</dbReference>
<feature type="compositionally biased region" description="Basic and acidic residues" evidence="9">
    <location>
        <begin position="225"/>
        <end position="242"/>
    </location>
</feature>
<keyword evidence="4 8" id="KW-0195">Cyclin</keyword>
<evidence type="ECO:0000256" key="7">
    <source>
        <dbReference type="ARBA" id="ARBA00032263"/>
    </source>
</evidence>